<dbReference type="PANTHER" id="PTHR23244:SF456">
    <property type="entry name" value="MULTIPLE EPIDERMAL GROWTH FACTOR-LIKE DOMAINS PROTEIN 8"/>
    <property type="match status" value="1"/>
</dbReference>
<feature type="compositionally biased region" description="Polar residues" evidence="2">
    <location>
        <begin position="537"/>
        <end position="571"/>
    </location>
</feature>
<dbReference type="OrthoDB" id="45365at2759"/>
<feature type="compositionally biased region" description="Polar residues" evidence="2">
    <location>
        <begin position="489"/>
        <end position="512"/>
    </location>
</feature>
<name>Q75AR9_EREGS</name>
<feature type="compositionally biased region" description="Polar residues" evidence="2">
    <location>
        <begin position="798"/>
        <end position="814"/>
    </location>
</feature>
<dbReference type="EMBL" id="AE016817">
    <property type="protein sequence ID" value="AAS51771.2"/>
    <property type="molecule type" value="Genomic_DNA"/>
</dbReference>
<protein>
    <submittedName>
        <fullName evidence="3">ADL149Wp</fullName>
    </submittedName>
</protein>
<dbReference type="FunCoup" id="Q75AR9">
    <property type="interactions" value="557"/>
</dbReference>
<reference evidence="4" key="2">
    <citation type="journal article" date="2013" name="G3 (Bethesda)">
        <title>Genomes of Ashbya fungi isolated from insects reveal four mating-type loci, numerous translocations, lack of transposons, and distinct gene duplications.</title>
        <authorList>
            <person name="Dietrich F.S."/>
            <person name="Voegeli S."/>
            <person name="Kuo S."/>
            <person name="Philippsen P."/>
        </authorList>
    </citation>
    <scope>GENOME REANNOTATION</scope>
    <source>
        <strain evidence="4">ATCC 10895 / CBS 109.51 / FGSC 9923 / NRRL Y-1056</strain>
    </source>
</reference>
<dbReference type="InterPro" id="IPR015915">
    <property type="entry name" value="Kelch-typ_b-propeller"/>
</dbReference>
<dbReference type="Gene3D" id="2.120.10.80">
    <property type="entry name" value="Kelch-type beta propeller"/>
    <property type="match status" value="2"/>
</dbReference>
<dbReference type="InParanoid" id="Q75AR9"/>
<dbReference type="SUPFAM" id="SSF117281">
    <property type="entry name" value="Kelch motif"/>
    <property type="match status" value="2"/>
</dbReference>
<dbReference type="AlphaFoldDB" id="Q75AR9"/>
<evidence type="ECO:0000256" key="1">
    <source>
        <dbReference type="SAM" id="Coils"/>
    </source>
</evidence>
<keyword evidence="1" id="KW-0175">Coiled coil</keyword>
<dbReference type="GO" id="GO:0061245">
    <property type="term" value="P:establishment or maintenance of bipolar cell polarity"/>
    <property type="evidence" value="ECO:0000318"/>
    <property type="project" value="GO_Central"/>
</dbReference>
<feature type="region of interest" description="Disordered" evidence="2">
    <location>
        <begin position="1"/>
        <end position="51"/>
    </location>
</feature>
<feature type="coiled-coil region" evidence="1">
    <location>
        <begin position="1044"/>
        <end position="1148"/>
    </location>
</feature>
<feature type="compositionally biased region" description="Polar residues" evidence="2">
    <location>
        <begin position="431"/>
        <end position="440"/>
    </location>
</feature>
<dbReference type="GeneID" id="4620089"/>
<proteinExistence type="predicted"/>
<feature type="compositionally biased region" description="Basic and acidic residues" evidence="2">
    <location>
        <begin position="774"/>
        <end position="793"/>
    </location>
</feature>
<dbReference type="OMA" id="CIGYIPA"/>
<dbReference type="RefSeq" id="NP_983947.2">
    <property type="nucleotide sequence ID" value="NM_209300.2"/>
</dbReference>
<keyword evidence="4" id="KW-1185">Reference proteome</keyword>
<feature type="compositionally biased region" description="Low complexity" evidence="2">
    <location>
        <begin position="404"/>
        <end position="418"/>
    </location>
</feature>
<dbReference type="FunFam" id="2.120.10.80:FF:000151">
    <property type="entry name" value="Kelch repeat-containing protein 2"/>
    <property type="match status" value="1"/>
</dbReference>
<feature type="coiled-coil region" evidence="1">
    <location>
        <begin position="972"/>
        <end position="1006"/>
    </location>
</feature>
<feature type="compositionally biased region" description="Basic and acidic residues" evidence="2">
    <location>
        <begin position="41"/>
        <end position="51"/>
    </location>
</feature>
<feature type="region of interest" description="Disordered" evidence="2">
    <location>
        <begin position="399"/>
        <end position="853"/>
    </location>
</feature>
<accession>Q75AR9</accession>
<organism evidence="3 4">
    <name type="scientific">Eremothecium gossypii (strain ATCC 10895 / CBS 109.51 / FGSC 9923 / NRRL Y-1056)</name>
    <name type="common">Yeast</name>
    <name type="synonym">Ashbya gossypii</name>
    <dbReference type="NCBI Taxonomy" id="284811"/>
    <lineage>
        <taxon>Eukaryota</taxon>
        <taxon>Fungi</taxon>
        <taxon>Dikarya</taxon>
        <taxon>Ascomycota</taxon>
        <taxon>Saccharomycotina</taxon>
        <taxon>Saccharomycetes</taxon>
        <taxon>Saccharomycetales</taxon>
        <taxon>Saccharomycetaceae</taxon>
        <taxon>Eremothecium</taxon>
    </lineage>
</organism>
<dbReference type="HOGENOM" id="CLU_005472_0_0_1"/>
<evidence type="ECO:0000256" key="2">
    <source>
        <dbReference type="SAM" id="MobiDB-lite"/>
    </source>
</evidence>
<dbReference type="GO" id="GO:0051285">
    <property type="term" value="C:cell cortex of cell tip"/>
    <property type="evidence" value="ECO:0000318"/>
    <property type="project" value="GO_Central"/>
</dbReference>
<dbReference type="Proteomes" id="UP000000591">
    <property type="component" value="Chromosome IV"/>
</dbReference>
<gene>
    <name evidence="3" type="ORF">AGOS_ADL149W</name>
</gene>
<dbReference type="eggNOG" id="KOG0379">
    <property type="taxonomic scope" value="Eukaryota"/>
</dbReference>
<evidence type="ECO:0000313" key="4">
    <source>
        <dbReference type="Proteomes" id="UP000000591"/>
    </source>
</evidence>
<feature type="coiled-coil region" evidence="1">
    <location>
        <begin position="861"/>
        <end position="892"/>
    </location>
</feature>
<dbReference type="Pfam" id="PF24681">
    <property type="entry name" value="Kelch_KLHDC2_KLHL20_DRC7"/>
    <property type="match status" value="1"/>
</dbReference>
<feature type="coiled-coil region" evidence="1">
    <location>
        <begin position="1178"/>
        <end position="1205"/>
    </location>
</feature>
<dbReference type="PANTHER" id="PTHR23244">
    <property type="entry name" value="KELCH REPEAT DOMAIN"/>
    <property type="match status" value="1"/>
</dbReference>
<reference evidence="3 4" key="1">
    <citation type="journal article" date="2004" name="Science">
        <title>The Ashbya gossypii genome as a tool for mapping the ancient Saccharomyces cerevisiae genome.</title>
        <authorList>
            <person name="Dietrich F.S."/>
            <person name="Voegeli S."/>
            <person name="Brachat S."/>
            <person name="Lerch A."/>
            <person name="Gates K."/>
            <person name="Steiner S."/>
            <person name="Mohr C."/>
            <person name="Pohlmann R."/>
            <person name="Luedi P."/>
            <person name="Choi S."/>
            <person name="Wing R.A."/>
            <person name="Flavier A."/>
            <person name="Gaffney T.D."/>
            <person name="Philippsen P."/>
        </authorList>
    </citation>
    <scope>NUCLEOTIDE SEQUENCE [LARGE SCALE GENOMIC DNA]</scope>
    <source>
        <strain evidence="4">ATCC 10895 / CBS 109.51 / FGSC 9923 / NRRL Y-1056</strain>
    </source>
</reference>
<evidence type="ECO:0000313" key="3">
    <source>
        <dbReference type="EMBL" id="AAS51771.2"/>
    </source>
</evidence>
<sequence>MAPFKFGKKNGKDKSVVGRATTGPEPVGAAGGPTGGSSRAAGRDARRPETPWDRVKLVQTPFPRYRHVASAYASDTNEVIVIGGLHDQSVYGDTWILRAQDNGKQFSARTIEITETTPPPRVGHAATLCGNAFVIFGGDTHKTNNEGLMDDDVYLLNVNSHKWTIPHPVGPRPLGRYGHKISIIATSQMKTKLYVFGGQFDDTYFNDLAVYDLSSFRRPDSHWVFVKPASFVPPPLTNHTMVSYDYKLWVFGGDTPQGLINELFVYDPVVNDWSVVETTGAKPPPLQEHAAVLYRDLMCVVGGKDDQDNYSQDVYFMNMKTFRWFKLPHFQDMVPSPRSGHSVTLLANRKLLIMGGDKFDYARPGDADLMAADHDMRAGTILYTLDLTDLEEHCPGVFDMAGVSPPRRTPSQSTSASSKNTAMTTPMMPRSSFTPATSPAQAKPNGVVNILSPHQESKKRQPTDSHMYGDQQYKATPQQKTPPLKQSAKPPQQQHRSPHQTATQDLQKSTDSQGRKLPQKKYAAQQNPKDYEEAADTTHSTEPLSTAESSQLPSDVTNASTEPADISTPQAHNRPGLKPKSPVPHIIDNERSPRVASMQYTNPLEQGKNKRHSQIIEEYDGELGVAVVGNSPGKDEVRRQSVDGSKPDGWAQPRTFGELAELPGSFTPQQLSDVERSPVLERSIPEAAVTSGRSKEKSDNDDNSLAKEVSTGPVKKQNDQTDFGIPASAEVPVRAATRSPKELGRSATYEGVQRPQQNEGNSPDQVVRSSSVKDTPRSVEDDNLPHAKMKSDGRANNPFLQDTRFASPSKGSSASEDDELEKPAGVTSRDLNDRSGSLRKNTESILSKRGTPDGHVSNEFVQQLFEELRELKLQTERSAAEASNRIRLLEDENLKLRQPGHGPSHRGISGASEDVSYSKLQTEVDILKADKAVYADRVAELEEFLDSNILDAERLNRIIESQSKIIESFSDQESYKEKFEQIQKKLDALKKENEELRCKNISQMNKLQQDISNHSQAMRDMLKHWRAQGLSDSSEGGAEGVRNLQHHQSIINKLSAQLDAAEKEKSDLNHLHHELLRNYESLQQDYKALNDELVSKQNEVSYLEQNYKSSLSSVNNASKALELSQRELGKLKNENTKLKEQLEDLTLSPSIDGRSKFANTLTDDPLGSLNDAHYNLRIKDLKAELFIVRQERDSLKDELLQLKKRLFTMDD</sequence>
<feature type="compositionally biased region" description="Polar residues" evidence="2">
    <location>
        <begin position="834"/>
        <end position="845"/>
    </location>
</feature>
<dbReference type="KEGG" id="ago:AGOS_ADL149W"/>
<dbReference type="STRING" id="284811.Q75AR9"/>
<feature type="compositionally biased region" description="Polar residues" evidence="2">
    <location>
        <begin position="754"/>
        <end position="773"/>
    </location>
</feature>